<feature type="transmembrane region" description="Helical" evidence="1">
    <location>
        <begin position="137"/>
        <end position="156"/>
    </location>
</feature>
<dbReference type="RefSeq" id="XP_067761141.1">
    <property type="nucleotide sequence ID" value="XM_067912119.1"/>
</dbReference>
<protein>
    <submittedName>
        <fullName evidence="2">Transmembrane domain-containing protein</fullName>
    </submittedName>
</protein>
<dbReference type="AlphaFoldDB" id="V6LMW2"/>
<proteinExistence type="predicted"/>
<feature type="transmembrane region" description="Helical" evidence="1">
    <location>
        <begin position="76"/>
        <end position="96"/>
    </location>
</feature>
<feature type="transmembrane region" description="Helical" evidence="1">
    <location>
        <begin position="176"/>
        <end position="199"/>
    </location>
</feature>
<dbReference type="KEGG" id="ssao:94302369"/>
<gene>
    <name evidence="3" type="ORF">SS50377_28346</name>
    <name evidence="2" type="ORF">SS50377_jh072</name>
</gene>
<name>V6LMW2_9EUKA</name>
<dbReference type="EMBL" id="KI546092">
    <property type="protein sequence ID" value="EST45558.1"/>
    <property type="molecule type" value="Genomic_DNA"/>
</dbReference>
<organism evidence="2">
    <name type="scientific">Spironucleus salmonicida</name>
    <dbReference type="NCBI Taxonomy" id="348837"/>
    <lineage>
        <taxon>Eukaryota</taxon>
        <taxon>Metamonada</taxon>
        <taxon>Diplomonadida</taxon>
        <taxon>Hexamitidae</taxon>
        <taxon>Hexamitinae</taxon>
        <taxon>Spironucleus</taxon>
    </lineage>
</organism>
<keyword evidence="4" id="KW-1185">Reference proteome</keyword>
<evidence type="ECO:0000256" key="1">
    <source>
        <dbReference type="SAM" id="Phobius"/>
    </source>
</evidence>
<keyword evidence="1 2" id="KW-0812">Transmembrane</keyword>
<keyword evidence="1" id="KW-1133">Transmembrane helix</keyword>
<reference evidence="3" key="2">
    <citation type="submission" date="2020-12" db="EMBL/GenBank/DDBJ databases">
        <title>New Spironucleus salmonicida genome in near-complete chromosomes.</title>
        <authorList>
            <person name="Xu F."/>
            <person name="Kurt Z."/>
            <person name="Jimenez-Gonzalez A."/>
            <person name="Astvaldsson A."/>
            <person name="Andersson J.O."/>
            <person name="Svard S.G."/>
        </authorList>
    </citation>
    <scope>NUCLEOTIDE SEQUENCE</scope>
    <source>
        <strain evidence="3">ATCC 50377</strain>
    </source>
</reference>
<evidence type="ECO:0000313" key="3">
    <source>
        <dbReference type="EMBL" id="KAH0570368.1"/>
    </source>
</evidence>
<evidence type="ECO:0000313" key="4">
    <source>
        <dbReference type="Proteomes" id="UP000018208"/>
    </source>
</evidence>
<accession>V6LMW2</accession>
<feature type="transmembrane region" description="Helical" evidence="1">
    <location>
        <begin position="108"/>
        <end position="125"/>
    </location>
</feature>
<dbReference type="Proteomes" id="UP000018208">
    <property type="component" value="Unassembled WGS sequence"/>
</dbReference>
<sequence>MIKFALASFAITIVSTLVVAIVFDNAAYLPSISEAGANMGYPIYSIGGTISACLLFLGISQFALQTTSSSSYLQCLTIITTAIMCTAFIYQCIVKIDLAASSCPHRTAAGIFFILSYIVSFFIALIDEQKTQRKTTLRISCAITIVFLIILQGKIFDQWNNTNSVSKKTLDNDDIFITKFSLIQYALVFCLFLLLGSILI</sequence>
<dbReference type="EMBL" id="AUWU02000008">
    <property type="protein sequence ID" value="KAH0570368.1"/>
    <property type="molecule type" value="Genomic_DNA"/>
</dbReference>
<keyword evidence="1" id="KW-0472">Membrane</keyword>
<dbReference type="VEuPathDB" id="GiardiaDB:SS50377_28346"/>
<evidence type="ECO:0000313" key="2">
    <source>
        <dbReference type="EMBL" id="EST45558.1"/>
    </source>
</evidence>
<dbReference type="GeneID" id="94302369"/>
<reference evidence="2 3" key="1">
    <citation type="journal article" date="2014" name="PLoS Genet.">
        <title>The Genome of Spironucleus salmonicida Highlights a Fish Pathogen Adapted to Fluctuating Environments.</title>
        <authorList>
            <person name="Xu F."/>
            <person name="Jerlstrom-Hultqvist J."/>
            <person name="Einarsson E."/>
            <person name="Astvaldsson A."/>
            <person name="Svard S.G."/>
            <person name="Andersson J.O."/>
        </authorList>
    </citation>
    <scope>NUCLEOTIDE SEQUENCE</scope>
    <source>
        <strain evidence="3">ATCC 50377</strain>
    </source>
</reference>
<feature type="transmembrane region" description="Helical" evidence="1">
    <location>
        <begin position="44"/>
        <end position="64"/>
    </location>
</feature>